<dbReference type="PROSITE" id="PS00086">
    <property type="entry name" value="CYTOCHROME_P450"/>
    <property type="match status" value="1"/>
</dbReference>
<comment type="similarity">
    <text evidence="1 3">Belongs to the cytochrome P450 family.</text>
</comment>
<sequence>MLLRFILLAIGVVCFLVFALCMYILSKIIFVRWKYSHLPTPKMKSFLLGHAMYFEEMYKKGGHISMLFSQWNKTYGPIFVIFAVHRVSVMCMEPSIVKELLINTKSTKPAQFYSILHSVFGQRFLGTGLLSVLDNTVWEERRKMFNTAFKRGFLIDLLFQYDESAERLISYLLTKADGETEVLMYEELNKLSLDVIAKVAFGLNDLDAISEKGSIFSEAAADSLHGCMSQMQLSFFAAFDFRKESRRVQDKAKKGSMLIRDIGRRCILKRIQDIKEGRDYPNDILTHILQVSSHLQNNSVFGMEEMLDEFVTFFVAGQETTASLMAFTFEYLGRYPDIYKKVQEEIDDVVGNKQSISYDDICKLEYLSLVLKEVLRLSPPVVGVQRINPKDLYLNGYKIPAGSNIGLNHYTIGRDERFWDDPEKFNPERFRKESNSRVYAYFPFSLGPRVCIGQHFALIEAKVTLTKLLQRFDFILVPGVEFQCFVEVTLKPKNKTPFYLIRRFKK</sequence>
<keyword evidence="2 3" id="KW-0408">Iron</keyword>
<dbReference type="GO" id="GO:0006707">
    <property type="term" value="P:cholesterol catabolic process"/>
    <property type="evidence" value="ECO:0007669"/>
    <property type="project" value="InterPro"/>
</dbReference>
<dbReference type="AlphaFoldDB" id="A0A9Q1CIQ1"/>
<dbReference type="GO" id="GO:0005506">
    <property type="term" value="F:iron ion binding"/>
    <property type="evidence" value="ECO:0007669"/>
    <property type="project" value="InterPro"/>
</dbReference>
<keyword evidence="4" id="KW-0812">Transmembrane</keyword>
<keyword evidence="4" id="KW-1133">Transmembrane helix</keyword>
<dbReference type="InterPro" id="IPR017972">
    <property type="entry name" value="Cyt_P450_CS"/>
</dbReference>
<keyword evidence="2 3" id="KW-0479">Metal-binding</keyword>
<evidence type="ECO:0000256" key="2">
    <source>
        <dbReference type="PIRSR" id="PIRSR602401-1"/>
    </source>
</evidence>
<dbReference type="OrthoDB" id="1470350at2759"/>
<dbReference type="InterPro" id="IPR002401">
    <property type="entry name" value="Cyt_P450_E_grp-I"/>
</dbReference>
<evidence type="ECO:0000313" key="5">
    <source>
        <dbReference type="EMBL" id="KAJ8046087.1"/>
    </source>
</evidence>
<keyword evidence="2 3" id="KW-0349">Heme</keyword>
<dbReference type="PRINTS" id="PR00463">
    <property type="entry name" value="EP450I"/>
</dbReference>
<dbReference type="GO" id="GO:0033781">
    <property type="term" value="F:cholesterol 24-hydroxylase activity"/>
    <property type="evidence" value="ECO:0007669"/>
    <property type="project" value="InterPro"/>
</dbReference>
<gene>
    <name evidence="5" type="ORF">HOLleu_09262</name>
</gene>
<organism evidence="5 6">
    <name type="scientific">Holothuria leucospilota</name>
    <name type="common">Black long sea cucumber</name>
    <name type="synonym">Mertensiothuria leucospilota</name>
    <dbReference type="NCBI Taxonomy" id="206669"/>
    <lineage>
        <taxon>Eukaryota</taxon>
        <taxon>Metazoa</taxon>
        <taxon>Echinodermata</taxon>
        <taxon>Eleutherozoa</taxon>
        <taxon>Echinozoa</taxon>
        <taxon>Holothuroidea</taxon>
        <taxon>Aspidochirotacea</taxon>
        <taxon>Aspidochirotida</taxon>
        <taxon>Holothuriidae</taxon>
        <taxon>Holothuria</taxon>
    </lineage>
</organism>
<proteinExistence type="inferred from homology"/>
<dbReference type="EMBL" id="JAIZAY010000003">
    <property type="protein sequence ID" value="KAJ8046087.1"/>
    <property type="molecule type" value="Genomic_DNA"/>
</dbReference>
<dbReference type="SUPFAM" id="SSF48264">
    <property type="entry name" value="Cytochrome P450"/>
    <property type="match status" value="1"/>
</dbReference>
<keyword evidence="4" id="KW-0472">Membrane</keyword>
<dbReference type="Pfam" id="PF00067">
    <property type="entry name" value="p450"/>
    <property type="match status" value="1"/>
</dbReference>
<keyword evidence="3" id="KW-0503">Monooxygenase</keyword>
<dbReference type="Proteomes" id="UP001152320">
    <property type="component" value="Chromosome 3"/>
</dbReference>
<comment type="cofactor">
    <cofactor evidence="2">
        <name>heme</name>
        <dbReference type="ChEBI" id="CHEBI:30413"/>
    </cofactor>
</comment>
<keyword evidence="3" id="KW-0560">Oxidoreductase</keyword>
<dbReference type="CDD" id="cd20613">
    <property type="entry name" value="CYP46A1-like"/>
    <property type="match status" value="1"/>
</dbReference>
<feature type="binding site" description="axial binding residue" evidence="2">
    <location>
        <position position="451"/>
    </location>
    <ligand>
        <name>heme</name>
        <dbReference type="ChEBI" id="CHEBI:30413"/>
    </ligand>
    <ligandPart>
        <name>Fe</name>
        <dbReference type="ChEBI" id="CHEBI:18248"/>
    </ligandPart>
</feature>
<feature type="transmembrane region" description="Helical" evidence="4">
    <location>
        <begin position="6"/>
        <end position="25"/>
    </location>
</feature>
<evidence type="ECO:0000313" key="6">
    <source>
        <dbReference type="Proteomes" id="UP001152320"/>
    </source>
</evidence>
<dbReference type="InterPro" id="IPR039983">
    <property type="entry name" value="CYP46A1"/>
</dbReference>
<dbReference type="PRINTS" id="PR00385">
    <property type="entry name" value="P450"/>
</dbReference>
<evidence type="ECO:0000256" key="1">
    <source>
        <dbReference type="ARBA" id="ARBA00010617"/>
    </source>
</evidence>
<accession>A0A9Q1CIQ1</accession>
<dbReference type="InterPro" id="IPR001128">
    <property type="entry name" value="Cyt_P450"/>
</dbReference>
<protein>
    <submittedName>
        <fullName evidence="5">Cholesterol 24-hydroxylase</fullName>
    </submittedName>
</protein>
<name>A0A9Q1CIQ1_HOLLE</name>
<comment type="caution">
    <text evidence="5">The sequence shown here is derived from an EMBL/GenBank/DDBJ whole genome shotgun (WGS) entry which is preliminary data.</text>
</comment>
<dbReference type="PANTHER" id="PTHR24293">
    <property type="entry name" value="CYTOCHROME P450 FAMILY 46 SUBFAMILY A"/>
    <property type="match status" value="1"/>
</dbReference>
<keyword evidence="6" id="KW-1185">Reference proteome</keyword>
<dbReference type="PANTHER" id="PTHR24293:SF0">
    <property type="entry name" value="CYP46A1 PROTEIN-RELATED"/>
    <property type="match status" value="1"/>
</dbReference>
<dbReference type="Gene3D" id="1.10.630.10">
    <property type="entry name" value="Cytochrome P450"/>
    <property type="match status" value="1"/>
</dbReference>
<evidence type="ECO:0000256" key="3">
    <source>
        <dbReference type="RuleBase" id="RU000461"/>
    </source>
</evidence>
<reference evidence="5" key="1">
    <citation type="submission" date="2021-10" db="EMBL/GenBank/DDBJ databases">
        <title>Tropical sea cucumber genome reveals ecological adaptation and Cuvierian tubules defense mechanism.</title>
        <authorList>
            <person name="Chen T."/>
        </authorList>
    </citation>
    <scope>NUCLEOTIDE SEQUENCE</scope>
    <source>
        <strain evidence="5">Nanhai2018</strain>
        <tissue evidence="5">Muscle</tissue>
    </source>
</reference>
<dbReference type="InterPro" id="IPR036396">
    <property type="entry name" value="Cyt_P450_sf"/>
</dbReference>
<dbReference type="GO" id="GO:0020037">
    <property type="term" value="F:heme binding"/>
    <property type="evidence" value="ECO:0007669"/>
    <property type="project" value="InterPro"/>
</dbReference>
<evidence type="ECO:0000256" key="4">
    <source>
        <dbReference type="SAM" id="Phobius"/>
    </source>
</evidence>